<sequence>MVDVVNSDENPIQTGIGEMKTQIRSINLGLDPTQVLLSTILILEPKEGSEWLQTFVRFSANDFSSLLDELNEYDQQK</sequence>
<organism evidence="1">
    <name type="scientific">Marseillevirus LCMAC103</name>
    <dbReference type="NCBI Taxonomy" id="2506604"/>
    <lineage>
        <taxon>Viruses</taxon>
        <taxon>Varidnaviria</taxon>
        <taxon>Bamfordvirae</taxon>
        <taxon>Nucleocytoviricota</taxon>
        <taxon>Megaviricetes</taxon>
        <taxon>Pimascovirales</taxon>
        <taxon>Pimascovirales incertae sedis</taxon>
        <taxon>Marseilleviridae</taxon>
    </lineage>
</organism>
<dbReference type="EMBL" id="MK500336">
    <property type="protein sequence ID" value="QBK86766.1"/>
    <property type="molecule type" value="Genomic_DNA"/>
</dbReference>
<protein>
    <submittedName>
        <fullName evidence="1">Uncharacterized protein</fullName>
    </submittedName>
</protein>
<name>A0A481YW75_9VIRU</name>
<evidence type="ECO:0000313" key="1">
    <source>
        <dbReference type="EMBL" id="QBK86766.1"/>
    </source>
</evidence>
<gene>
    <name evidence="1" type="ORF">LCMAC103_00980</name>
</gene>
<accession>A0A481YW75</accession>
<proteinExistence type="predicted"/>
<reference evidence="1" key="1">
    <citation type="journal article" date="2019" name="MBio">
        <title>Virus Genomes from Deep Sea Sediments Expand the Ocean Megavirome and Support Independent Origins of Viral Gigantism.</title>
        <authorList>
            <person name="Backstrom D."/>
            <person name="Yutin N."/>
            <person name="Jorgensen S.L."/>
            <person name="Dharamshi J."/>
            <person name="Homa F."/>
            <person name="Zaremba-Niedwiedzka K."/>
            <person name="Spang A."/>
            <person name="Wolf Y.I."/>
            <person name="Koonin E.V."/>
            <person name="Ettema T.J."/>
        </authorList>
    </citation>
    <scope>NUCLEOTIDE SEQUENCE</scope>
</reference>